<evidence type="ECO:0000313" key="6">
    <source>
        <dbReference type="EMBL" id="PZW46654.1"/>
    </source>
</evidence>
<evidence type="ECO:0000256" key="2">
    <source>
        <dbReference type="ARBA" id="ARBA00022989"/>
    </source>
</evidence>
<dbReference type="Gene3D" id="1.20.1250.20">
    <property type="entry name" value="MFS general substrate transporter like domains"/>
    <property type="match status" value="2"/>
</dbReference>
<dbReference type="PANTHER" id="PTHR23521">
    <property type="entry name" value="TRANSPORTER MFS SUPERFAMILY"/>
    <property type="match status" value="1"/>
</dbReference>
<organism evidence="6 7">
    <name type="scientific">Humitalea rosea</name>
    <dbReference type="NCBI Taxonomy" id="990373"/>
    <lineage>
        <taxon>Bacteria</taxon>
        <taxon>Pseudomonadati</taxon>
        <taxon>Pseudomonadota</taxon>
        <taxon>Alphaproteobacteria</taxon>
        <taxon>Acetobacterales</taxon>
        <taxon>Roseomonadaceae</taxon>
        <taxon>Humitalea</taxon>
    </lineage>
</organism>
<evidence type="ECO:0000259" key="5">
    <source>
        <dbReference type="PROSITE" id="PS50850"/>
    </source>
</evidence>
<feature type="transmembrane region" description="Helical" evidence="4">
    <location>
        <begin position="366"/>
        <end position="388"/>
    </location>
</feature>
<comment type="caution">
    <text evidence="6">The sequence shown here is derived from an EMBL/GenBank/DDBJ whole genome shotgun (WGS) entry which is preliminary data.</text>
</comment>
<keyword evidence="3 4" id="KW-0472">Membrane</keyword>
<feature type="transmembrane region" description="Helical" evidence="4">
    <location>
        <begin position="43"/>
        <end position="67"/>
    </location>
</feature>
<sequence length="404" mass="40817">MSRKATNLALITAAQVLTLSLWFSGTAAGPGMARESALVTANFQALLTSAVQAGFVAGTLISAALALADRFDPRRVFAAAAIGGAVANGAILLQPLGAEAAVVARFATGMALAGVYPVGMKLAVGWADRNDTGVIVGLLVGGLTLGSAFPHLVNAFGGLEWRLTLGSASAGALAGAALMARVRLGPRHAPAPPFEPAAALRLWRNRGTRLATLGYLGHMWELYAMWTWVGLYLSASFAVWRGGAGGDASEAALATFAVIAAGAAGCIGAGFLADRIGRVRVTVGAMAVSGACCLLAGPLFGVHPALTTALCLVWGVAVVADSAQFSASITELAEPGLTGTMLTVQTSLGFALTLITIHLMPPLVAWAGWSGAFAMLAVGPALGCVAMLRLGRSRDAARLAGGRG</sequence>
<dbReference type="GO" id="GO:0005886">
    <property type="term" value="C:plasma membrane"/>
    <property type="evidence" value="ECO:0007669"/>
    <property type="project" value="TreeGrafter"/>
</dbReference>
<dbReference type="PANTHER" id="PTHR23521:SF3">
    <property type="entry name" value="MFS TRANSPORTER"/>
    <property type="match status" value="1"/>
</dbReference>
<evidence type="ECO:0000256" key="1">
    <source>
        <dbReference type="ARBA" id="ARBA00022692"/>
    </source>
</evidence>
<keyword evidence="2 4" id="KW-1133">Transmembrane helix</keyword>
<feature type="transmembrane region" description="Helical" evidence="4">
    <location>
        <begin position="252"/>
        <end position="272"/>
    </location>
</feature>
<dbReference type="OrthoDB" id="9781976at2"/>
<dbReference type="PROSITE" id="PS50850">
    <property type="entry name" value="MFS"/>
    <property type="match status" value="1"/>
</dbReference>
<evidence type="ECO:0000256" key="4">
    <source>
        <dbReference type="SAM" id="Phobius"/>
    </source>
</evidence>
<dbReference type="InterPro" id="IPR036259">
    <property type="entry name" value="MFS_trans_sf"/>
</dbReference>
<feature type="transmembrane region" description="Helical" evidence="4">
    <location>
        <begin position="161"/>
        <end position="180"/>
    </location>
</feature>
<evidence type="ECO:0000256" key="3">
    <source>
        <dbReference type="ARBA" id="ARBA00023136"/>
    </source>
</evidence>
<dbReference type="GO" id="GO:0022857">
    <property type="term" value="F:transmembrane transporter activity"/>
    <property type="evidence" value="ECO:0007669"/>
    <property type="project" value="InterPro"/>
</dbReference>
<dbReference type="RefSeq" id="WP_111398044.1">
    <property type="nucleotide sequence ID" value="NZ_QKYU01000009.1"/>
</dbReference>
<feature type="domain" description="Major facilitator superfamily (MFS) profile" evidence="5">
    <location>
        <begin position="207"/>
        <end position="404"/>
    </location>
</feature>
<protein>
    <submittedName>
        <fullName evidence="6">Putative MFS family arabinose efflux permease</fullName>
    </submittedName>
</protein>
<feature type="transmembrane region" description="Helical" evidence="4">
    <location>
        <begin position="102"/>
        <end position="120"/>
    </location>
</feature>
<dbReference type="EMBL" id="QKYU01000009">
    <property type="protein sequence ID" value="PZW46654.1"/>
    <property type="molecule type" value="Genomic_DNA"/>
</dbReference>
<dbReference type="SUPFAM" id="SSF103473">
    <property type="entry name" value="MFS general substrate transporter"/>
    <property type="match status" value="1"/>
</dbReference>
<dbReference type="Pfam" id="PF07690">
    <property type="entry name" value="MFS_1"/>
    <property type="match status" value="1"/>
</dbReference>
<evidence type="ECO:0000313" key="7">
    <source>
        <dbReference type="Proteomes" id="UP000249688"/>
    </source>
</evidence>
<feature type="transmembrane region" description="Helical" evidence="4">
    <location>
        <begin position="222"/>
        <end position="240"/>
    </location>
</feature>
<feature type="transmembrane region" description="Helical" evidence="4">
    <location>
        <begin position="132"/>
        <end position="149"/>
    </location>
</feature>
<proteinExistence type="predicted"/>
<dbReference type="InterPro" id="IPR011701">
    <property type="entry name" value="MFS"/>
</dbReference>
<dbReference type="Proteomes" id="UP000249688">
    <property type="component" value="Unassembled WGS sequence"/>
</dbReference>
<feature type="transmembrane region" description="Helical" evidence="4">
    <location>
        <begin position="76"/>
        <end position="96"/>
    </location>
</feature>
<dbReference type="AlphaFoldDB" id="A0A2W7IMZ6"/>
<keyword evidence="1 4" id="KW-0812">Transmembrane</keyword>
<gene>
    <name evidence="6" type="ORF">C8P66_109151</name>
</gene>
<keyword evidence="7" id="KW-1185">Reference proteome</keyword>
<accession>A0A2W7IMZ6</accession>
<name>A0A2W7IMZ6_9PROT</name>
<dbReference type="InterPro" id="IPR020846">
    <property type="entry name" value="MFS_dom"/>
</dbReference>
<reference evidence="6 7" key="1">
    <citation type="submission" date="2018-06" db="EMBL/GenBank/DDBJ databases">
        <title>Genomic Encyclopedia of Archaeal and Bacterial Type Strains, Phase II (KMG-II): from individual species to whole genera.</title>
        <authorList>
            <person name="Goeker M."/>
        </authorList>
    </citation>
    <scope>NUCLEOTIDE SEQUENCE [LARGE SCALE GENOMIC DNA]</scope>
    <source>
        <strain evidence="6 7">DSM 24525</strain>
    </source>
</reference>